<dbReference type="Pfam" id="PF00005">
    <property type="entry name" value="ABC_tran"/>
    <property type="match status" value="1"/>
</dbReference>
<proteinExistence type="predicted"/>
<protein>
    <submittedName>
        <fullName evidence="7">ATP-binding cassette domain-containing protein</fullName>
    </submittedName>
</protein>
<dbReference type="GO" id="GO:0005524">
    <property type="term" value="F:ATP binding"/>
    <property type="evidence" value="ECO:0007669"/>
    <property type="project" value="UniProtKB-KW"/>
</dbReference>
<keyword evidence="1" id="KW-0813">Transport</keyword>
<keyword evidence="2" id="KW-0547">Nucleotide-binding</keyword>
<dbReference type="SMART" id="SM00382">
    <property type="entry name" value="AAA"/>
    <property type="match status" value="1"/>
</dbReference>
<evidence type="ECO:0000313" key="7">
    <source>
        <dbReference type="EMBL" id="HGI74933.1"/>
    </source>
</evidence>
<dbReference type="PANTHER" id="PTHR42794:SF1">
    <property type="entry name" value="HEMIN IMPORT ATP-BINDING PROTEIN HMUV"/>
    <property type="match status" value="1"/>
</dbReference>
<dbReference type="InterPro" id="IPR017871">
    <property type="entry name" value="ABC_transporter-like_CS"/>
</dbReference>
<dbReference type="CDD" id="cd03214">
    <property type="entry name" value="ABC_Iron-Siderophores_B12_Hemin"/>
    <property type="match status" value="1"/>
</dbReference>
<evidence type="ECO:0000256" key="4">
    <source>
        <dbReference type="ARBA" id="ARBA00022967"/>
    </source>
</evidence>
<evidence type="ECO:0000256" key="5">
    <source>
        <dbReference type="ARBA" id="ARBA00037066"/>
    </source>
</evidence>
<dbReference type="Gene3D" id="3.40.50.450">
    <property type="match status" value="1"/>
</dbReference>
<reference evidence="7" key="1">
    <citation type="journal article" date="2020" name="mSystems">
        <title>Genome- and Community-Level Interaction Insights into Carbon Utilization and Element Cycling Functions of Hydrothermarchaeota in Hydrothermal Sediment.</title>
        <authorList>
            <person name="Zhou Z."/>
            <person name="Liu Y."/>
            <person name="Xu W."/>
            <person name="Pan J."/>
            <person name="Luo Z.H."/>
            <person name="Li M."/>
        </authorList>
    </citation>
    <scope>NUCLEOTIDE SEQUENCE [LARGE SCALE GENOMIC DNA]</scope>
    <source>
        <strain evidence="7">SpSt-716</strain>
    </source>
</reference>
<feature type="domain" description="ABC transporter" evidence="6">
    <location>
        <begin position="5"/>
        <end position="241"/>
    </location>
</feature>
<evidence type="ECO:0000256" key="1">
    <source>
        <dbReference type="ARBA" id="ARBA00022448"/>
    </source>
</evidence>
<dbReference type="Gene3D" id="3.40.50.300">
    <property type="entry name" value="P-loop containing nucleotide triphosphate hydrolases"/>
    <property type="match status" value="1"/>
</dbReference>
<name>A0A7V3YLL6_9BACT</name>
<evidence type="ECO:0000256" key="3">
    <source>
        <dbReference type="ARBA" id="ARBA00022840"/>
    </source>
</evidence>
<dbReference type="PROSITE" id="PS50893">
    <property type="entry name" value="ABC_TRANSPORTER_2"/>
    <property type="match status" value="1"/>
</dbReference>
<dbReference type="InterPro" id="IPR003593">
    <property type="entry name" value="AAA+_ATPase"/>
</dbReference>
<evidence type="ECO:0000259" key="6">
    <source>
        <dbReference type="PROSITE" id="PS50893"/>
    </source>
</evidence>
<accession>A0A7V3YLL6</accession>
<dbReference type="PROSITE" id="PS00211">
    <property type="entry name" value="ABC_TRANSPORTER_1"/>
    <property type="match status" value="1"/>
</dbReference>
<comment type="caution">
    <text evidence="7">The sequence shown here is derived from an EMBL/GenBank/DDBJ whole genome shotgun (WGS) entry which is preliminary data.</text>
</comment>
<comment type="function">
    <text evidence="5">Part of the ABC transporter complex HmuTUV involved in hemin import. Responsible for energy coupling to the transport system.</text>
</comment>
<dbReference type="SUPFAM" id="SSF52540">
    <property type="entry name" value="P-loop containing nucleoside triphosphate hydrolases"/>
    <property type="match status" value="1"/>
</dbReference>
<keyword evidence="4" id="KW-1278">Translocase</keyword>
<dbReference type="AlphaFoldDB" id="A0A7V3YLL6"/>
<evidence type="ECO:0000256" key="2">
    <source>
        <dbReference type="ARBA" id="ARBA00022741"/>
    </source>
</evidence>
<gene>
    <name evidence="7" type="ORF">ENU96_04585</name>
</gene>
<dbReference type="GO" id="GO:0016887">
    <property type="term" value="F:ATP hydrolysis activity"/>
    <property type="evidence" value="ECO:0007669"/>
    <property type="project" value="InterPro"/>
</dbReference>
<dbReference type="PANTHER" id="PTHR42794">
    <property type="entry name" value="HEMIN IMPORT ATP-BINDING PROTEIN HMUV"/>
    <property type="match status" value="1"/>
</dbReference>
<keyword evidence="3 7" id="KW-0067">ATP-binding</keyword>
<dbReference type="FunFam" id="3.40.50.300:FF:000134">
    <property type="entry name" value="Iron-enterobactin ABC transporter ATP-binding protein"/>
    <property type="match status" value="1"/>
</dbReference>
<sequence>MRPYLEAVNVSFAYHEGESVLSGVTFALERGDFVGILGPNGSGKTTLVHLLARLLPVKEGAIFLEGRDIVTFPRRFFARKVAVVFQEIPGRLDLPCFDVVMMGRIPYLSRFRRETKADEEAVLWAMDVTSTLPFAEEPFSELSGGEKQRVLIARALAQKPELLLLDEPTSHLDVAHELEILNILQGLVRLGITVVAVFHDVNLVARFCEKALLLKKGLLCSFGRVEDVLHEATLEKLFGVPFTKVPHPLSTRPLFIPLGERVLKKRRGQIHLVCGGGSGIPVMRLLSEEGFSVSVGVVNRFDSDEEMAERLGFTVVREKPFSPIGEEALREALELARRADAVVVAPTFWGWGNVANLDLALQLQEEGKPVFVFAETLRKERDYTGGEAQRKLSELCARGAEVVHHLRELLQVLERRLWYNA</sequence>
<dbReference type="InterPro" id="IPR003439">
    <property type="entry name" value="ABC_transporter-like_ATP-bd"/>
</dbReference>
<dbReference type="EMBL" id="DTEN01000184">
    <property type="protein sequence ID" value="HGI74933.1"/>
    <property type="molecule type" value="Genomic_DNA"/>
</dbReference>
<organism evidence="7">
    <name type="scientific">Candidatus Caldatribacterium californiense</name>
    <dbReference type="NCBI Taxonomy" id="1454726"/>
    <lineage>
        <taxon>Bacteria</taxon>
        <taxon>Pseudomonadati</taxon>
        <taxon>Atribacterota</taxon>
        <taxon>Atribacteria</taxon>
        <taxon>Atribacterales</taxon>
        <taxon>Candidatus Caldatribacteriaceae</taxon>
        <taxon>Candidatus Caldatribacterium</taxon>
    </lineage>
</organism>
<dbReference type="InterPro" id="IPR027417">
    <property type="entry name" value="P-loop_NTPase"/>
</dbReference>